<feature type="compositionally biased region" description="Low complexity" evidence="1">
    <location>
        <begin position="42"/>
        <end position="82"/>
    </location>
</feature>
<feature type="chain" id="PRO_5046909340" evidence="2">
    <location>
        <begin position="25"/>
        <end position="175"/>
    </location>
</feature>
<evidence type="ECO:0000256" key="2">
    <source>
        <dbReference type="SAM" id="SignalP"/>
    </source>
</evidence>
<dbReference type="Proteomes" id="UP001589867">
    <property type="component" value="Unassembled WGS sequence"/>
</dbReference>
<evidence type="ECO:0000313" key="4">
    <source>
        <dbReference type="EMBL" id="MFC0528866.1"/>
    </source>
</evidence>
<dbReference type="Gene3D" id="3.10.450.40">
    <property type="match status" value="1"/>
</dbReference>
<dbReference type="EMBL" id="JBHLUH010000021">
    <property type="protein sequence ID" value="MFC0528866.1"/>
    <property type="molecule type" value="Genomic_DNA"/>
</dbReference>
<evidence type="ECO:0000256" key="1">
    <source>
        <dbReference type="SAM" id="MobiDB-lite"/>
    </source>
</evidence>
<sequence length="175" mass="17719">MARKSLLVLVVGAAAAGIVATGAAAGAALTGGGPTESFGVAVSSTPSDDVTTPSDGSTPSDDNSTPSDDNSTPSGDPTSTGPADAVSLDQAIEIALGRSGGGTVVETEREWEHGRPAWKVEIVKGGVEHEVYVDRETGDIVKYDQDHDDDRGGSGRGDDDRDDDRGGKGRGGHDD</sequence>
<evidence type="ECO:0000313" key="5">
    <source>
        <dbReference type="Proteomes" id="UP001589867"/>
    </source>
</evidence>
<evidence type="ECO:0000259" key="3">
    <source>
        <dbReference type="Pfam" id="PF03413"/>
    </source>
</evidence>
<feature type="region of interest" description="Disordered" evidence="1">
    <location>
        <begin position="24"/>
        <end position="89"/>
    </location>
</feature>
<keyword evidence="5" id="KW-1185">Reference proteome</keyword>
<comment type="caution">
    <text evidence="4">The sequence shown here is derived from an EMBL/GenBank/DDBJ whole genome shotgun (WGS) entry which is preliminary data.</text>
</comment>
<reference evidence="4 5" key="1">
    <citation type="submission" date="2024-09" db="EMBL/GenBank/DDBJ databases">
        <authorList>
            <person name="Sun Q."/>
            <person name="Mori K."/>
        </authorList>
    </citation>
    <scope>NUCLEOTIDE SEQUENCE [LARGE SCALE GENOMIC DNA]</scope>
    <source>
        <strain evidence="4 5">TBRC 3947</strain>
    </source>
</reference>
<feature type="signal peptide" evidence="2">
    <location>
        <begin position="1"/>
        <end position="24"/>
    </location>
</feature>
<organism evidence="4 5">
    <name type="scientific">Phytohabitans kaempferiae</name>
    <dbReference type="NCBI Taxonomy" id="1620943"/>
    <lineage>
        <taxon>Bacteria</taxon>
        <taxon>Bacillati</taxon>
        <taxon>Actinomycetota</taxon>
        <taxon>Actinomycetes</taxon>
        <taxon>Micromonosporales</taxon>
        <taxon>Micromonosporaceae</taxon>
    </lineage>
</organism>
<dbReference type="InterPro" id="IPR025711">
    <property type="entry name" value="PepSY"/>
</dbReference>
<dbReference type="Pfam" id="PF03413">
    <property type="entry name" value="PepSY"/>
    <property type="match status" value="1"/>
</dbReference>
<feature type="region of interest" description="Disordered" evidence="1">
    <location>
        <begin position="136"/>
        <end position="175"/>
    </location>
</feature>
<gene>
    <name evidence="4" type="ORF">ACFFIA_14480</name>
</gene>
<protein>
    <submittedName>
        <fullName evidence="4">PepSY domain-containing protein</fullName>
    </submittedName>
</protein>
<dbReference type="RefSeq" id="WP_377251013.1">
    <property type="nucleotide sequence ID" value="NZ_JBHLUH010000021.1"/>
</dbReference>
<feature type="domain" description="PepSY" evidence="3">
    <location>
        <begin position="86"/>
        <end position="143"/>
    </location>
</feature>
<proteinExistence type="predicted"/>
<accession>A0ABV6M2C4</accession>
<keyword evidence="2" id="KW-0732">Signal</keyword>
<name>A0ABV6M2C4_9ACTN</name>